<name>A0ABV5E829_9ACTN</name>
<dbReference type="EMBL" id="JAYMRP010000006">
    <property type="protein sequence ID" value="MFB8772908.1"/>
    <property type="molecule type" value="Genomic_DNA"/>
</dbReference>
<organism evidence="2 3">
    <name type="scientific">Streptomyces broussonetiae</name>
    <dbReference type="NCBI Taxonomy" id="2686304"/>
    <lineage>
        <taxon>Bacteria</taxon>
        <taxon>Bacillati</taxon>
        <taxon>Actinomycetota</taxon>
        <taxon>Actinomycetes</taxon>
        <taxon>Kitasatosporales</taxon>
        <taxon>Streptomycetaceae</taxon>
        <taxon>Streptomyces</taxon>
    </lineage>
</organism>
<reference evidence="2 3" key="1">
    <citation type="submission" date="2024-01" db="EMBL/GenBank/DDBJ databases">
        <title>Genome mining of biosynthetic gene clusters to explore secondary metabolites of Streptomyces sp.</title>
        <authorList>
            <person name="Baig A."/>
            <person name="Ajitkumar Shintre N."/>
            <person name="Kumar H."/>
            <person name="Anbarasu A."/>
            <person name="Ramaiah S."/>
        </authorList>
    </citation>
    <scope>NUCLEOTIDE SEQUENCE [LARGE SCALE GENOMIC DNA]</scope>
    <source>
        <strain evidence="2 3">A57</strain>
    </source>
</reference>
<comment type="caution">
    <text evidence="2">The sequence shown here is derived from an EMBL/GenBank/DDBJ whole genome shotgun (WGS) entry which is preliminary data.</text>
</comment>
<feature type="region of interest" description="Disordered" evidence="1">
    <location>
        <begin position="1"/>
        <end position="41"/>
    </location>
</feature>
<gene>
    <name evidence="2" type="primary">gvpK</name>
    <name evidence="2" type="ORF">VSS16_09200</name>
</gene>
<keyword evidence="3" id="KW-1185">Reference proteome</keyword>
<dbReference type="InterPro" id="IPR007805">
    <property type="entry name" value="GvpK"/>
</dbReference>
<proteinExistence type="predicted"/>
<evidence type="ECO:0000313" key="3">
    <source>
        <dbReference type="Proteomes" id="UP001585080"/>
    </source>
</evidence>
<dbReference type="Proteomes" id="UP001585080">
    <property type="component" value="Unassembled WGS sequence"/>
</dbReference>
<evidence type="ECO:0000313" key="2">
    <source>
        <dbReference type="EMBL" id="MFB8772908.1"/>
    </source>
</evidence>
<sequence>MGGRRRGRGAGAHPGDDQCDGRLAGRPRSRRQAAGVRTRPPEERLGLMLVVLHDRMAELCDRHGLTLEDLNLDLGPLGPLLPPP</sequence>
<dbReference type="Pfam" id="PF05121">
    <property type="entry name" value="GvpK"/>
    <property type="match status" value="1"/>
</dbReference>
<accession>A0ABV5E829</accession>
<protein>
    <submittedName>
        <fullName evidence="2">Gas vesicle protein GvpK</fullName>
    </submittedName>
</protein>
<evidence type="ECO:0000256" key="1">
    <source>
        <dbReference type="SAM" id="MobiDB-lite"/>
    </source>
</evidence>